<feature type="transmembrane region" description="Helical" evidence="6">
    <location>
        <begin position="48"/>
        <end position="75"/>
    </location>
</feature>
<feature type="transmembrane region" description="Helical" evidence="6">
    <location>
        <begin position="134"/>
        <end position="152"/>
    </location>
</feature>
<feature type="non-terminal residue" evidence="7">
    <location>
        <position position="270"/>
    </location>
</feature>
<evidence type="ECO:0000256" key="5">
    <source>
        <dbReference type="ARBA" id="ARBA00037994"/>
    </source>
</evidence>
<name>A0AAV5STM0_9BILA</name>
<evidence type="ECO:0000313" key="8">
    <source>
        <dbReference type="Proteomes" id="UP001432027"/>
    </source>
</evidence>
<evidence type="ECO:0000256" key="1">
    <source>
        <dbReference type="ARBA" id="ARBA00004141"/>
    </source>
</evidence>
<feature type="transmembrane region" description="Helical" evidence="6">
    <location>
        <begin position="95"/>
        <end position="114"/>
    </location>
</feature>
<keyword evidence="4 6" id="KW-0472">Membrane</keyword>
<dbReference type="EMBL" id="BTSX01000002">
    <property type="protein sequence ID" value="GMS86035.1"/>
    <property type="molecule type" value="Genomic_DNA"/>
</dbReference>
<comment type="subcellular location">
    <subcellularLocation>
        <location evidence="1">Membrane</location>
        <topology evidence="1">Multi-pass membrane protein</topology>
    </subcellularLocation>
</comment>
<keyword evidence="3 6" id="KW-1133">Transmembrane helix</keyword>
<sequence>LSRSMISHPAIVSIHVVMMLLASGGFLAMMLTLIAIATYRVFQINLRLLLCGMAALIMMRSLSSAVRAAFFLGIFLFGRTRCEDSTWLVWRCQSYSIIIAGPGMATGYAFLGVAFERIIALTLGKKYEDSKRPLVGAGVTLVVWFEYLYTVISEWVALNRYEQKMDDLLPYCTSVSHHGVSVTTRLIIPCAVSYYILYMITLIGSFIASSMSTRGNMMLGTIIKEICSLAFNSYSPIFPAILLKREPGLSFRMRNKPLKLNEPPVSTHFD</sequence>
<accession>A0AAV5STM0</accession>
<evidence type="ECO:0000256" key="6">
    <source>
        <dbReference type="SAM" id="Phobius"/>
    </source>
</evidence>
<dbReference type="PANTHER" id="PTHR31357:SF5">
    <property type="entry name" value="SERPENTINE RECEPTOR CLASS ALPHA-1-RELATED"/>
    <property type="match status" value="1"/>
</dbReference>
<proteinExistence type="inferred from homology"/>
<comment type="caution">
    <text evidence="7">The sequence shown here is derived from an EMBL/GenBank/DDBJ whole genome shotgun (WGS) entry which is preliminary data.</text>
</comment>
<evidence type="ECO:0000256" key="3">
    <source>
        <dbReference type="ARBA" id="ARBA00022989"/>
    </source>
</evidence>
<comment type="similarity">
    <text evidence="5">Belongs to the nematode receptor-like protein sra family.</text>
</comment>
<dbReference type="AlphaFoldDB" id="A0AAV5STM0"/>
<keyword evidence="2 6" id="KW-0812">Transmembrane</keyword>
<dbReference type="Proteomes" id="UP001432027">
    <property type="component" value="Unassembled WGS sequence"/>
</dbReference>
<dbReference type="GO" id="GO:0004984">
    <property type="term" value="F:olfactory receptor activity"/>
    <property type="evidence" value="ECO:0007669"/>
    <property type="project" value="TreeGrafter"/>
</dbReference>
<evidence type="ECO:0000256" key="4">
    <source>
        <dbReference type="ARBA" id="ARBA00023136"/>
    </source>
</evidence>
<feature type="non-terminal residue" evidence="7">
    <location>
        <position position="1"/>
    </location>
</feature>
<evidence type="ECO:0008006" key="9">
    <source>
        <dbReference type="Google" id="ProtNLM"/>
    </source>
</evidence>
<keyword evidence="8" id="KW-1185">Reference proteome</keyword>
<organism evidence="7 8">
    <name type="scientific">Pristionchus entomophagus</name>
    <dbReference type="NCBI Taxonomy" id="358040"/>
    <lineage>
        <taxon>Eukaryota</taxon>
        <taxon>Metazoa</taxon>
        <taxon>Ecdysozoa</taxon>
        <taxon>Nematoda</taxon>
        <taxon>Chromadorea</taxon>
        <taxon>Rhabditida</taxon>
        <taxon>Rhabditina</taxon>
        <taxon>Diplogasteromorpha</taxon>
        <taxon>Diplogasteroidea</taxon>
        <taxon>Neodiplogasteridae</taxon>
        <taxon>Pristionchus</taxon>
    </lineage>
</organism>
<dbReference type="GO" id="GO:0016020">
    <property type="term" value="C:membrane"/>
    <property type="evidence" value="ECO:0007669"/>
    <property type="project" value="UniProtKB-SubCell"/>
</dbReference>
<gene>
    <name evidence="7" type="ORF">PENTCL1PPCAC_8210</name>
</gene>
<reference evidence="7" key="1">
    <citation type="submission" date="2023-10" db="EMBL/GenBank/DDBJ databases">
        <title>Genome assembly of Pristionchus species.</title>
        <authorList>
            <person name="Yoshida K."/>
            <person name="Sommer R.J."/>
        </authorList>
    </citation>
    <scope>NUCLEOTIDE SEQUENCE</scope>
    <source>
        <strain evidence="7">RS0144</strain>
    </source>
</reference>
<protein>
    <recommendedName>
        <fullName evidence="9">G protein-coupled receptor</fullName>
    </recommendedName>
</protein>
<feature type="transmembrane region" description="Helical" evidence="6">
    <location>
        <begin position="186"/>
        <end position="208"/>
    </location>
</feature>
<dbReference type="PANTHER" id="PTHR31357">
    <property type="entry name" value="SERPENTINE RECEPTOR CLASS ALPHA-10"/>
    <property type="match status" value="1"/>
</dbReference>
<dbReference type="InterPro" id="IPR051080">
    <property type="entry name" value="Nematode_rcpt-like_serp_alpha"/>
</dbReference>
<evidence type="ECO:0000256" key="2">
    <source>
        <dbReference type="ARBA" id="ARBA00022692"/>
    </source>
</evidence>
<evidence type="ECO:0000313" key="7">
    <source>
        <dbReference type="EMBL" id="GMS86035.1"/>
    </source>
</evidence>
<feature type="transmembrane region" description="Helical" evidence="6">
    <location>
        <begin position="12"/>
        <end position="36"/>
    </location>
</feature>